<evidence type="ECO:0000313" key="2">
    <source>
        <dbReference type="EMBL" id="CAA9538053.1"/>
    </source>
</evidence>
<dbReference type="GO" id="GO:0016746">
    <property type="term" value="F:acyltransferase activity"/>
    <property type="evidence" value="ECO:0007669"/>
    <property type="project" value="UniProtKB-KW"/>
</dbReference>
<name>A0A6J4U4C5_9ACTN</name>
<gene>
    <name evidence="2" type="ORF">AVDCRST_MAG79-1575</name>
</gene>
<evidence type="ECO:0000256" key="1">
    <source>
        <dbReference type="SAM" id="MobiDB-lite"/>
    </source>
</evidence>
<keyword evidence="2" id="KW-0808">Transferase</keyword>
<feature type="compositionally biased region" description="Basic and acidic residues" evidence="1">
    <location>
        <begin position="131"/>
        <end position="148"/>
    </location>
</feature>
<proteinExistence type="predicted"/>
<dbReference type="EMBL" id="CADCWC010000239">
    <property type="protein sequence ID" value="CAA9538053.1"/>
    <property type="molecule type" value="Genomic_DNA"/>
</dbReference>
<dbReference type="AlphaFoldDB" id="A0A6J4U4C5"/>
<organism evidence="2">
    <name type="scientific">uncultured Thermoleophilia bacterium</name>
    <dbReference type="NCBI Taxonomy" id="1497501"/>
    <lineage>
        <taxon>Bacteria</taxon>
        <taxon>Bacillati</taxon>
        <taxon>Actinomycetota</taxon>
        <taxon>Thermoleophilia</taxon>
        <taxon>environmental samples</taxon>
    </lineage>
</organism>
<sequence>AARRPAGGRGDRARELHDAVAAAGIPERARAQPAGAVPRGPCRGRGDRLCRHVDDGRRGAHHDLRGAPGVAASADRRATAAQPGRHRARPSGARGDARGPPVEPRRAASLREVRLPARRPPPELLQRRPRGCADHDHRAADGAADDRPHRRPPGATGREPCTRAARARPVRSSERHM</sequence>
<accession>A0A6J4U4C5</accession>
<feature type="compositionally biased region" description="Basic and acidic residues" evidence="1">
    <location>
        <begin position="103"/>
        <end position="115"/>
    </location>
</feature>
<feature type="non-terminal residue" evidence="2">
    <location>
        <position position="1"/>
    </location>
</feature>
<dbReference type="EC" id="2.3.1.128" evidence="2"/>
<protein>
    <submittedName>
        <fullName evidence="2">Ribosomal-protein-S18p-alanine acetyltransferase</fullName>
        <ecNumber evidence="2">2.3.1.128</ecNumber>
    </submittedName>
</protein>
<feature type="region of interest" description="Disordered" evidence="1">
    <location>
        <begin position="23"/>
        <end position="177"/>
    </location>
</feature>
<reference evidence="2" key="1">
    <citation type="submission" date="2020-02" db="EMBL/GenBank/DDBJ databases">
        <authorList>
            <person name="Meier V. D."/>
        </authorList>
    </citation>
    <scope>NUCLEOTIDE SEQUENCE</scope>
    <source>
        <strain evidence="2">AVDCRST_MAG79</strain>
    </source>
</reference>
<feature type="compositionally biased region" description="Basic and acidic residues" evidence="1">
    <location>
        <begin position="44"/>
        <end position="65"/>
    </location>
</feature>
<feature type="non-terminal residue" evidence="2">
    <location>
        <position position="177"/>
    </location>
</feature>
<keyword evidence="2" id="KW-0012">Acyltransferase</keyword>